<name>A0ACC2SDB8_9FUNG</name>
<gene>
    <name evidence="1" type="ORF">DSO57_1031362</name>
</gene>
<dbReference type="Proteomes" id="UP001165960">
    <property type="component" value="Unassembled WGS sequence"/>
</dbReference>
<dbReference type="EMBL" id="QTSX02005195">
    <property type="protein sequence ID" value="KAJ9060393.1"/>
    <property type="molecule type" value="Genomic_DNA"/>
</dbReference>
<evidence type="ECO:0000313" key="2">
    <source>
        <dbReference type="Proteomes" id="UP001165960"/>
    </source>
</evidence>
<accession>A0ACC2SDB8</accession>
<organism evidence="1 2">
    <name type="scientific">Entomophthora muscae</name>
    <dbReference type="NCBI Taxonomy" id="34485"/>
    <lineage>
        <taxon>Eukaryota</taxon>
        <taxon>Fungi</taxon>
        <taxon>Fungi incertae sedis</taxon>
        <taxon>Zoopagomycota</taxon>
        <taxon>Entomophthoromycotina</taxon>
        <taxon>Entomophthoromycetes</taxon>
        <taxon>Entomophthorales</taxon>
        <taxon>Entomophthoraceae</taxon>
        <taxon>Entomophthora</taxon>
    </lineage>
</organism>
<keyword evidence="2" id="KW-1185">Reference proteome</keyword>
<reference evidence="1" key="1">
    <citation type="submission" date="2022-04" db="EMBL/GenBank/DDBJ databases">
        <title>Genome of the entomopathogenic fungus Entomophthora muscae.</title>
        <authorList>
            <person name="Elya C."/>
            <person name="Lovett B.R."/>
            <person name="Lee E."/>
            <person name="Macias A.M."/>
            <person name="Hajek A.E."/>
            <person name="De Bivort B.L."/>
            <person name="Kasson M.T."/>
            <person name="De Fine Licht H.H."/>
            <person name="Stajich J.E."/>
        </authorList>
    </citation>
    <scope>NUCLEOTIDE SEQUENCE</scope>
    <source>
        <strain evidence="1">Berkeley</strain>
    </source>
</reference>
<sequence>MFPTTRASLEDALNDENKFEIISQRVVYQRFLKVTDRLVRFPDQRVFSWDVVGHQYPFVCVMAYFTKDKTLSIIKEFLQGVNQEGDYLDAARSELSEELGFSDGTWYSLLDSKSRGITEVKWCSNVFFPFLVIDPKFSNSPDPKDPEEYITPIDNVSLNQIDELIFQGKLSLPSVQTYLMARKKLIDLSL</sequence>
<protein>
    <submittedName>
        <fullName evidence="1">Uncharacterized protein</fullName>
    </submittedName>
</protein>
<evidence type="ECO:0000313" key="1">
    <source>
        <dbReference type="EMBL" id="KAJ9060393.1"/>
    </source>
</evidence>
<proteinExistence type="predicted"/>
<comment type="caution">
    <text evidence="1">The sequence shown here is derived from an EMBL/GenBank/DDBJ whole genome shotgun (WGS) entry which is preliminary data.</text>
</comment>